<reference evidence="2 3" key="1">
    <citation type="submission" date="2021-10" db="EMBL/GenBank/DDBJ databases">
        <title>Anaerobic single-cell dispensing facilitates the cultivation of human gut bacteria.</title>
        <authorList>
            <person name="Afrizal A."/>
        </authorList>
    </citation>
    <scope>NUCLEOTIDE SEQUENCE [LARGE SCALE GENOMIC DNA]</scope>
    <source>
        <strain evidence="2 3">CLA-AA-H224</strain>
    </source>
</reference>
<dbReference type="Gene3D" id="2.40.160.200">
    <property type="entry name" value="LURP1-related"/>
    <property type="match status" value="1"/>
</dbReference>
<dbReference type="Proteomes" id="UP001198200">
    <property type="component" value="Unassembled WGS sequence"/>
</dbReference>
<dbReference type="InterPro" id="IPR038595">
    <property type="entry name" value="LOR_sf"/>
</dbReference>
<evidence type="ECO:0000313" key="3">
    <source>
        <dbReference type="Proteomes" id="UP001198200"/>
    </source>
</evidence>
<keyword evidence="3" id="KW-1185">Reference proteome</keyword>
<dbReference type="AlphaFoldDB" id="A0AAE3E3L1"/>
<dbReference type="InterPro" id="IPR007612">
    <property type="entry name" value="LOR"/>
</dbReference>
<dbReference type="InterPro" id="IPR025659">
    <property type="entry name" value="Tubby-like_C"/>
</dbReference>
<dbReference type="SUPFAM" id="SSF54518">
    <property type="entry name" value="Tubby C-terminal domain-like"/>
    <property type="match status" value="1"/>
</dbReference>
<dbReference type="EMBL" id="JAJEQN010000013">
    <property type="protein sequence ID" value="MCC2221369.1"/>
    <property type="molecule type" value="Genomic_DNA"/>
</dbReference>
<organism evidence="2 3">
    <name type="scientific">Anthropogastromicrobium aceti</name>
    <dbReference type="NCBI Taxonomy" id="2981768"/>
    <lineage>
        <taxon>Bacteria</taxon>
        <taxon>Bacillati</taxon>
        <taxon>Bacillota</taxon>
        <taxon>Clostridia</taxon>
        <taxon>Lachnospirales</taxon>
        <taxon>Lachnospiraceae</taxon>
        <taxon>Anthropogastromicrobium</taxon>
    </lineage>
</organism>
<evidence type="ECO:0000313" key="2">
    <source>
        <dbReference type="EMBL" id="MCC2221369.1"/>
    </source>
</evidence>
<name>A0AAE3E3L1_9FIRM</name>
<dbReference type="Pfam" id="PF04525">
    <property type="entry name" value="LOR"/>
    <property type="match status" value="1"/>
</dbReference>
<comment type="caution">
    <text evidence="2">The sequence shown here is derived from an EMBL/GenBank/DDBJ whole genome shotgun (WGS) entry which is preliminary data.</text>
</comment>
<accession>A0AAE3E3L1</accession>
<proteinExistence type="inferred from homology"/>
<protein>
    <submittedName>
        <fullName evidence="2">LURP-one-related family protein</fullName>
    </submittedName>
</protein>
<dbReference type="RefSeq" id="WP_308731568.1">
    <property type="nucleotide sequence ID" value="NZ_JAJEQN010000013.1"/>
</dbReference>
<sequence length="162" mass="19375">MRLLFRQRFFSWFDSYDIYDDNEETVYTVKGQLSIGHCLTIYDANNNRIGMVQEKFLTFLPKFEIYEYDLQNNCRYIGQISKEFTFFKPRYNIDFNGWQIEGSWTEWDYSILDSNGRNIAQISKELFHMTDTYVLDIARPSDALHVLMFVLAMDAEKCSRNN</sequence>
<evidence type="ECO:0000256" key="1">
    <source>
        <dbReference type="ARBA" id="ARBA00005437"/>
    </source>
</evidence>
<gene>
    <name evidence="2" type="ORF">LKD48_06875</name>
</gene>
<comment type="similarity">
    <text evidence="1">Belongs to the LOR family.</text>
</comment>